<keyword evidence="10" id="KW-1185">Reference proteome</keyword>
<protein>
    <submittedName>
        <fullName evidence="9">Membrane associated rhomboid family serine protease</fullName>
    </submittedName>
</protein>
<dbReference type="EMBL" id="JAUSUG010000014">
    <property type="protein sequence ID" value="MDQ0256130.1"/>
    <property type="molecule type" value="Genomic_DNA"/>
</dbReference>
<evidence type="ECO:0000259" key="8">
    <source>
        <dbReference type="Pfam" id="PF01694"/>
    </source>
</evidence>
<comment type="similarity">
    <text evidence="2">Belongs to the peptidase S54 family.</text>
</comment>
<feature type="transmembrane region" description="Helical" evidence="7">
    <location>
        <begin position="151"/>
        <end position="169"/>
    </location>
</feature>
<reference evidence="9 10" key="1">
    <citation type="submission" date="2023-07" db="EMBL/GenBank/DDBJ databases">
        <title>Genomic Encyclopedia of Type Strains, Phase IV (KMG-IV): sequencing the most valuable type-strain genomes for metagenomic binning, comparative biology and taxonomic classification.</title>
        <authorList>
            <person name="Goeker M."/>
        </authorList>
    </citation>
    <scope>NUCLEOTIDE SEQUENCE [LARGE SCALE GENOMIC DNA]</scope>
    <source>
        <strain evidence="9 10">DSM 9768</strain>
    </source>
</reference>
<feature type="transmembrane region" description="Helical" evidence="7">
    <location>
        <begin position="21"/>
        <end position="39"/>
    </location>
</feature>
<feature type="transmembrane region" description="Helical" evidence="7">
    <location>
        <begin position="230"/>
        <end position="247"/>
    </location>
</feature>
<keyword evidence="9" id="KW-0645">Protease</keyword>
<feature type="domain" description="Peptidase S54 rhomboid" evidence="8">
    <location>
        <begin position="57"/>
        <end position="194"/>
    </location>
</feature>
<dbReference type="PANTHER" id="PTHR43731:SF14">
    <property type="entry name" value="PRESENILIN-ASSOCIATED RHOMBOID-LIKE PROTEIN, MITOCHONDRIAL"/>
    <property type="match status" value="1"/>
</dbReference>
<evidence type="ECO:0000256" key="7">
    <source>
        <dbReference type="SAM" id="Phobius"/>
    </source>
</evidence>
<evidence type="ECO:0000256" key="3">
    <source>
        <dbReference type="ARBA" id="ARBA00022692"/>
    </source>
</evidence>
<dbReference type="Proteomes" id="UP001230005">
    <property type="component" value="Unassembled WGS sequence"/>
</dbReference>
<keyword evidence="6 7" id="KW-0472">Membrane</keyword>
<evidence type="ECO:0000256" key="4">
    <source>
        <dbReference type="ARBA" id="ARBA00022801"/>
    </source>
</evidence>
<evidence type="ECO:0000256" key="6">
    <source>
        <dbReference type="ARBA" id="ARBA00023136"/>
    </source>
</evidence>
<evidence type="ECO:0000256" key="5">
    <source>
        <dbReference type="ARBA" id="ARBA00022989"/>
    </source>
</evidence>
<dbReference type="InterPro" id="IPR022764">
    <property type="entry name" value="Peptidase_S54_rhomboid_dom"/>
</dbReference>
<evidence type="ECO:0000313" key="10">
    <source>
        <dbReference type="Proteomes" id="UP001230005"/>
    </source>
</evidence>
<dbReference type="SUPFAM" id="SSF144091">
    <property type="entry name" value="Rhomboid-like"/>
    <property type="match status" value="1"/>
</dbReference>
<keyword evidence="4" id="KW-0378">Hydrolase</keyword>
<feature type="transmembrane region" description="Helical" evidence="7">
    <location>
        <begin position="121"/>
        <end position="139"/>
    </location>
</feature>
<gene>
    <name evidence="9" type="ORF">J2S74_003529</name>
</gene>
<dbReference type="GO" id="GO:0008233">
    <property type="term" value="F:peptidase activity"/>
    <property type="evidence" value="ECO:0007669"/>
    <property type="project" value="UniProtKB-KW"/>
</dbReference>
<feature type="transmembrane region" description="Helical" evidence="7">
    <location>
        <begin position="98"/>
        <end position="115"/>
    </location>
</feature>
<keyword evidence="3 7" id="KW-0812">Transmembrane</keyword>
<name>A0ABT9ZYT4_9BACI</name>
<sequence>MFIRNESFDTFIKSYKVVTTLVAIHLILHLWGMFFPLLGGDALYRYGVGHNFFISQGEYWRLITPIFLHGSIPHVLFNSFSLVLFGPALERMLGKGKFITAYFSAGILANIATYLLQGPFYAHLGASGAIFGLFGIYLYMVLSRRDLIDQANSQIIVTILAIGIIMTFVNPGINILGHLFGLISGAAIAPLILRNVRREHFFRQIHDTDEVTFDPNRWQKKARNKKRNKLIFSVVGVILLLLFISQFI</sequence>
<dbReference type="InterPro" id="IPR050925">
    <property type="entry name" value="Rhomboid_protease_S54"/>
</dbReference>
<evidence type="ECO:0000313" key="9">
    <source>
        <dbReference type="EMBL" id="MDQ0256130.1"/>
    </source>
</evidence>
<dbReference type="Pfam" id="PF01694">
    <property type="entry name" value="Rhomboid"/>
    <property type="match status" value="1"/>
</dbReference>
<comment type="subcellular location">
    <subcellularLocation>
        <location evidence="1">Membrane</location>
        <topology evidence="1">Multi-pass membrane protein</topology>
    </subcellularLocation>
</comment>
<dbReference type="RefSeq" id="WP_307327785.1">
    <property type="nucleotide sequence ID" value="NZ_JAUSUG010000014.1"/>
</dbReference>
<dbReference type="Gene3D" id="1.20.1540.10">
    <property type="entry name" value="Rhomboid-like"/>
    <property type="match status" value="1"/>
</dbReference>
<proteinExistence type="inferred from homology"/>
<dbReference type="GO" id="GO:0006508">
    <property type="term" value="P:proteolysis"/>
    <property type="evidence" value="ECO:0007669"/>
    <property type="project" value="UniProtKB-KW"/>
</dbReference>
<evidence type="ECO:0000256" key="1">
    <source>
        <dbReference type="ARBA" id="ARBA00004141"/>
    </source>
</evidence>
<dbReference type="PANTHER" id="PTHR43731">
    <property type="entry name" value="RHOMBOID PROTEASE"/>
    <property type="match status" value="1"/>
</dbReference>
<organism evidence="9 10">
    <name type="scientific">Evansella vedderi</name>
    <dbReference type="NCBI Taxonomy" id="38282"/>
    <lineage>
        <taxon>Bacteria</taxon>
        <taxon>Bacillati</taxon>
        <taxon>Bacillota</taxon>
        <taxon>Bacilli</taxon>
        <taxon>Bacillales</taxon>
        <taxon>Bacillaceae</taxon>
        <taxon>Evansella</taxon>
    </lineage>
</organism>
<evidence type="ECO:0000256" key="2">
    <source>
        <dbReference type="ARBA" id="ARBA00009045"/>
    </source>
</evidence>
<accession>A0ABT9ZYT4</accession>
<dbReference type="InterPro" id="IPR035952">
    <property type="entry name" value="Rhomboid-like_sf"/>
</dbReference>
<comment type="caution">
    <text evidence="9">The sequence shown here is derived from an EMBL/GenBank/DDBJ whole genome shotgun (WGS) entry which is preliminary data.</text>
</comment>
<feature type="transmembrane region" description="Helical" evidence="7">
    <location>
        <begin position="59"/>
        <end position="86"/>
    </location>
</feature>
<feature type="transmembrane region" description="Helical" evidence="7">
    <location>
        <begin position="175"/>
        <end position="193"/>
    </location>
</feature>
<keyword evidence="5 7" id="KW-1133">Transmembrane helix</keyword>